<dbReference type="SUPFAM" id="SSF47240">
    <property type="entry name" value="Ferritin-like"/>
    <property type="match status" value="1"/>
</dbReference>
<feature type="domain" description="DUF4439" evidence="2">
    <location>
        <begin position="249"/>
        <end position="377"/>
    </location>
</feature>
<comment type="caution">
    <text evidence="3">The sequence shown here is derived from an EMBL/GenBank/DDBJ whole genome shotgun (WGS) entry which is preliminary data.</text>
</comment>
<dbReference type="EMBL" id="BAAAZO010000001">
    <property type="protein sequence ID" value="GAA3596511.1"/>
    <property type="molecule type" value="Genomic_DNA"/>
</dbReference>
<dbReference type="Proteomes" id="UP001501074">
    <property type="component" value="Unassembled WGS sequence"/>
</dbReference>
<gene>
    <name evidence="3" type="ORF">GCM10022223_09680</name>
</gene>
<feature type="compositionally biased region" description="Low complexity" evidence="1">
    <location>
        <begin position="217"/>
        <end position="245"/>
    </location>
</feature>
<dbReference type="Pfam" id="PF14530">
    <property type="entry name" value="DUF4439"/>
    <property type="match status" value="1"/>
</dbReference>
<name>A0ABP6Z4Q2_9ACTN</name>
<evidence type="ECO:0000313" key="3">
    <source>
        <dbReference type="EMBL" id="GAA3596511.1"/>
    </source>
</evidence>
<protein>
    <recommendedName>
        <fullName evidence="2">DUF4439 domain-containing protein</fullName>
    </recommendedName>
</protein>
<feature type="region of interest" description="Disordered" evidence="1">
    <location>
        <begin position="208"/>
        <end position="245"/>
    </location>
</feature>
<dbReference type="InterPro" id="IPR012347">
    <property type="entry name" value="Ferritin-like"/>
</dbReference>
<evidence type="ECO:0000313" key="4">
    <source>
        <dbReference type="Proteomes" id="UP001501074"/>
    </source>
</evidence>
<keyword evidence="4" id="KW-1185">Reference proteome</keyword>
<dbReference type="CDD" id="cd00657">
    <property type="entry name" value="Ferritin_like"/>
    <property type="match status" value="1"/>
</dbReference>
<dbReference type="Gene3D" id="1.20.1260.10">
    <property type="match status" value="1"/>
</dbReference>
<accession>A0ABP6Z4Q2</accession>
<evidence type="ECO:0000259" key="2">
    <source>
        <dbReference type="Pfam" id="PF14530"/>
    </source>
</evidence>
<proteinExistence type="predicted"/>
<feature type="compositionally biased region" description="Low complexity" evidence="1">
    <location>
        <begin position="119"/>
        <end position="143"/>
    </location>
</feature>
<reference evidence="4" key="1">
    <citation type="journal article" date="2019" name="Int. J. Syst. Evol. Microbiol.">
        <title>The Global Catalogue of Microorganisms (GCM) 10K type strain sequencing project: providing services to taxonomists for standard genome sequencing and annotation.</title>
        <authorList>
            <consortium name="The Broad Institute Genomics Platform"/>
            <consortium name="The Broad Institute Genome Sequencing Center for Infectious Disease"/>
            <person name="Wu L."/>
            <person name="Ma J."/>
        </authorList>
    </citation>
    <scope>NUCLEOTIDE SEQUENCE [LARGE SCALE GENOMIC DNA]</scope>
    <source>
        <strain evidence="4">JCM 16902</strain>
    </source>
</reference>
<evidence type="ECO:0000256" key="1">
    <source>
        <dbReference type="SAM" id="MobiDB-lite"/>
    </source>
</evidence>
<dbReference type="RefSeq" id="WP_231487854.1">
    <property type="nucleotide sequence ID" value="NZ_BAAAZO010000001.1"/>
</dbReference>
<feature type="region of interest" description="Disordered" evidence="1">
    <location>
        <begin position="112"/>
        <end position="153"/>
    </location>
</feature>
<sequence length="379" mass="37555">MLSPNTGTSLAPPASVPVPPAGRRAFLALGTLALTSVGLTACSSAGSAVGTTAAASTDSGPEAAAVARAVTTVTALRASASALASGTLPNGATLRIKGSTAKLLTRTAEAHTAQLTDLGSPVSGTTSPTPGPTSSGTPDTSGTETAESPSALAKAEWSAARTLLGDAAGLSPAFAGLLYRLAASCAANADLLRSATGGKAFGELTVSSIEDDDEDASPSASATSDEDATTPGTSATSSSSTLTTGESGALNRLLAGEHAAFYAYPLVVAHIGGDRREVADEIWEVHRQQRDELERLLLAANVDPVQGSAAYSVTPPTSAGKAAALATTIEQRLAGLAVDVIAVAQDDTVTTTAAGVLVDCTRRQAAWTKKPVADPGSSS</sequence>
<dbReference type="InterPro" id="IPR029447">
    <property type="entry name" value="DUF4439"/>
</dbReference>
<organism evidence="3 4">
    <name type="scientific">Kineosporia mesophila</name>
    <dbReference type="NCBI Taxonomy" id="566012"/>
    <lineage>
        <taxon>Bacteria</taxon>
        <taxon>Bacillati</taxon>
        <taxon>Actinomycetota</taxon>
        <taxon>Actinomycetes</taxon>
        <taxon>Kineosporiales</taxon>
        <taxon>Kineosporiaceae</taxon>
        <taxon>Kineosporia</taxon>
    </lineage>
</organism>
<dbReference type="InterPro" id="IPR009078">
    <property type="entry name" value="Ferritin-like_SF"/>
</dbReference>